<dbReference type="EMBL" id="JAERUA010000006">
    <property type="protein sequence ID" value="KAI1898470.1"/>
    <property type="molecule type" value="Genomic_DNA"/>
</dbReference>
<dbReference type="InterPro" id="IPR050143">
    <property type="entry name" value="TRIM/RBCC"/>
</dbReference>
<feature type="region of interest" description="Disordered" evidence="2">
    <location>
        <begin position="509"/>
        <end position="531"/>
    </location>
</feature>
<dbReference type="InterPro" id="IPR043136">
    <property type="entry name" value="B30.2/SPRY_sf"/>
</dbReference>
<feature type="domain" description="B30.2/SPRY" evidence="5">
    <location>
        <begin position="549"/>
        <end position="731"/>
    </location>
</feature>
<sequence length="731" mass="82651">MERTSSLLSVRMENVLVCELLLCLIIVTLQCSMSQEKIVLANTIEGKTHLSRTPQGNASLLLTHVTQSDNGDYYCVTRVKHDLNIIKISLRITDLSQPDPLMSDDPIGLLCKTTLSDNMIIIICVMIIVSTATILLNFYRGKEKEDLTAKMKALSKKDAFLKEENKALSEKNEALQEENKALCNDLGKMTTEREYLTAKNKAQSEDIEALQEENKAQSKALGKITEENDDLKAKNKALSNNLGKITKEKEDLTAKNRNLTDFLGKAFKFLDDKKEDEDLKTKTKSLSKENECLKEENKGLSVDHVRIAKANEDLKAENQVISMDCETTFGENEYLKAKNEALSADLGKIIQENGDLKSKNNALSMHLGKITEENDDQKAKNKALSNNLGMIRKEMEDLTARNRDLSDYLGKVTKEKEDLTTKNKALSEELGMIKKENKDLRAKNETFSEDLGKMKQENGSLKQDNKSLSEENAALKEKNETFSEDLGKMNQENGSLKQDNKALSEENAVLKERPHPVDETDRLQQSSLTPRTYPGEDCERCNLLRQELDGLDYVLTVDWEHMKACTVEVTLPADPENGSLKIIDGKRVRFVGKEDEDNEEWPGVLGQPVFHSGKHYWEVEVGEKESWRIGISSEPMTGEVKSRKLGKRYWMLQLCDEELSARSAGKEIKLKKDKPWKIGVLVDFDEKKTSFYNTETKKHIHSFNLSPECASELYSYFSPGSNDRDSLTVLT</sequence>
<dbReference type="InterPro" id="IPR001870">
    <property type="entry name" value="B30.2/SPRY"/>
</dbReference>
<keyword evidence="3" id="KW-0472">Membrane</keyword>
<feature type="chain" id="PRO_5035778986" description="B30.2/SPRY domain-containing protein" evidence="4">
    <location>
        <begin position="35"/>
        <end position="731"/>
    </location>
</feature>
<keyword evidence="7" id="KW-1185">Reference proteome</keyword>
<accession>A0A8T3DQG6</accession>
<reference evidence="6" key="1">
    <citation type="submission" date="2021-01" db="EMBL/GenBank/DDBJ databases">
        <authorList>
            <person name="Zahm M."/>
            <person name="Roques C."/>
            <person name="Cabau C."/>
            <person name="Klopp C."/>
            <person name="Donnadieu C."/>
            <person name="Jouanno E."/>
            <person name="Lampietro C."/>
            <person name="Louis A."/>
            <person name="Herpin A."/>
            <person name="Echchiki A."/>
            <person name="Berthelot C."/>
            <person name="Parey E."/>
            <person name="Roest-Crollius H."/>
            <person name="Braasch I."/>
            <person name="Postlethwait J."/>
            <person name="Bobe J."/>
            <person name="Montfort J."/>
            <person name="Bouchez O."/>
            <person name="Begum T."/>
            <person name="Mejri S."/>
            <person name="Adams A."/>
            <person name="Chen W.-J."/>
            <person name="Guiguen Y."/>
        </authorList>
    </citation>
    <scope>NUCLEOTIDE SEQUENCE</scope>
    <source>
        <tissue evidence="6">Blood</tissue>
    </source>
</reference>
<evidence type="ECO:0000256" key="2">
    <source>
        <dbReference type="SAM" id="MobiDB-lite"/>
    </source>
</evidence>
<proteinExistence type="predicted"/>
<keyword evidence="3" id="KW-1133">Transmembrane helix</keyword>
<evidence type="ECO:0000256" key="4">
    <source>
        <dbReference type="SAM" id="SignalP"/>
    </source>
</evidence>
<dbReference type="InterPro" id="IPR003877">
    <property type="entry name" value="SPRY_dom"/>
</dbReference>
<dbReference type="InterPro" id="IPR013320">
    <property type="entry name" value="ConA-like_dom_sf"/>
</dbReference>
<dbReference type="Proteomes" id="UP000829720">
    <property type="component" value="Unassembled WGS sequence"/>
</dbReference>
<keyword evidence="3" id="KW-0812">Transmembrane</keyword>
<gene>
    <name evidence="6" type="ORF">AGOR_G00072680</name>
</gene>
<evidence type="ECO:0000313" key="6">
    <source>
        <dbReference type="EMBL" id="KAI1898470.1"/>
    </source>
</evidence>
<dbReference type="PROSITE" id="PS50188">
    <property type="entry name" value="B302_SPRY"/>
    <property type="match status" value="1"/>
</dbReference>
<dbReference type="SMART" id="SM00449">
    <property type="entry name" value="SPRY"/>
    <property type="match status" value="1"/>
</dbReference>
<dbReference type="PANTHER" id="PTHR24103">
    <property type="entry name" value="E3 UBIQUITIN-PROTEIN LIGASE TRIM"/>
    <property type="match status" value="1"/>
</dbReference>
<dbReference type="InterPro" id="IPR036179">
    <property type="entry name" value="Ig-like_dom_sf"/>
</dbReference>
<evidence type="ECO:0000259" key="5">
    <source>
        <dbReference type="PROSITE" id="PS50188"/>
    </source>
</evidence>
<feature type="coiled-coil region" evidence="1">
    <location>
        <begin position="144"/>
        <end position="296"/>
    </location>
</feature>
<evidence type="ECO:0000313" key="7">
    <source>
        <dbReference type="Proteomes" id="UP000829720"/>
    </source>
</evidence>
<dbReference type="Pfam" id="PF00622">
    <property type="entry name" value="SPRY"/>
    <property type="match status" value="1"/>
</dbReference>
<organism evidence="6 7">
    <name type="scientific">Albula goreensis</name>
    <dbReference type="NCBI Taxonomy" id="1534307"/>
    <lineage>
        <taxon>Eukaryota</taxon>
        <taxon>Metazoa</taxon>
        <taxon>Chordata</taxon>
        <taxon>Craniata</taxon>
        <taxon>Vertebrata</taxon>
        <taxon>Euteleostomi</taxon>
        <taxon>Actinopterygii</taxon>
        <taxon>Neopterygii</taxon>
        <taxon>Teleostei</taxon>
        <taxon>Albuliformes</taxon>
        <taxon>Albulidae</taxon>
        <taxon>Albula</taxon>
    </lineage>
</organism>
<evidence type="ECO:0000256" key="1">
    <source>
        <dbReference type="SAM" id="Coils"/>
    </source>
</evidence>
<feature type="transmembrane region" description="Helical" evidence="3">
    <location>
        <begin position="119"/>
        <end position="139"/>
    </location>
</feature>
<name>A0A8T3DQG6_9TELE</name>
<dbReference type="Gene3D" id="2.60.120.920">
    <property type="match status" value="1"/>
</dbReference>
<dbReference type="SUPFAM" id="SSF49899">
    <property type="entry name" value="Concanavalin A-like lectins/glucanases"/>
    <property type="match status" value="1"/>
</dbReference>
<feature type="compositionally biased region" description="Basic and acidic residues" evidence="2">
    <location>
        <begin position="447"/>
        <end position="456"/>
    </location>
</feature>
<comment type="caution">
    <text evidence="6">The sequence shown here is derived from an EMBL/GenBank/DDBJ whole genome shotgun (WGS) entry which is preliminary data.</text>
</comment>
<dbReference type="InterPro" id="IPR013783">
    <property type="entry name" value="Ig-like_fold"/>
</dbReference>
<evidence type="ECO:0000256" key="3">
    <source>
        <dbReference type="SAM" id="Phobius"/>
    </source>
</evidence>
<feature type="region of interest" description="Disordered" evidence="2">
    <location>
        <begin position="447"/>
        <end position="468"/>
    </location>
</feature>
<keyword evidence="4" id="KW-0732">Signal</keyword>
<dbReference type="Gene3D" id="2.60.40.10">
    <property type="entry name" value="Immunoglobulins"/>
    <property type="match status" value="1"/>
</dbReference>
<keyword evidence="1" id="KW-0175">Coiled coil</keyword>
<feature type="compositionally biased region" description="Basic and acidic residues" evidence="2">
    <location>
        <begin position="509"/>
        <end position="522"/>
    </location>
</feature>
<dbReference type="AlphaFoldDB" id="A0A8T3DQG6"/>
<feature type="signal peptide" evidence="4">
    <location>
        <begin position="1"/>
        <end position="34"/>
    </location>
</feature>
<protein>
    <recommendedName>
        <fullName evidence="5">B30.2/SPRY domain-containing protein</fullName>
    </recommendedName>
</protein>
<dbReference type="OrthoDB" id="8948918at2759"/>
<dbReference type="SUPFAM" id="SSF48726">
    <property type="entry name" value="Immunoglobulin"/>
    <property type="match status" value="1"/>
</dbReference>